<evidence type="ECO:0000256" key="1">
    <source>
        <dbReference type="SAM" id="MobiDB-lite"/>
    </source>
</evidence>
<accession>A0A7C8I4A8</accession>
<comment type="caution">
    <text evidence="3">The sequence shown here is derived from an EMBL/GenBank/DDBJ whole genome shotgun (WGS) entry which is preliminary data.</text>
</comment>
<dbReference type="EMBL" id="JAADJZ010000013">
    <property type="protein sequence ID" value="KAF2870537.1"/>
    <property type="molecule type" value="Genomic_DNA"/>
</dbReference>
<evidence type="ECO:0000313" key="3">
    <source>
        <dbReference type="EMBL" id="KAF2870537.1"/>
    </source>
</evidence>
<gene>
    <name evidence="3" type="ORF">BDV95DRAFT_574059</name>
</gene>
<keyword evidence="2" id="KW-0812">Transmembrane</keyword>
<name>A0A7C8I4A8_9PLEO</name>
<dbReference type="Proteomes" id="UP000481861">
    <property type="component" value="Unassembled WGS sequence"/>
</dbReference>
<feature type="transmembrane region" description="Helical" evidence="2">
    <location>
        <begin position="53"/>
        <end position="78"/>
    </location>
</feature>
<reference evidence="3 4" key="1">
    <citation type="submission" date="2020-01" db="EMBL/GenBank/DDBJ databases">
        <authorList>
            <consortium name="DOE Joint Genome Institute"/>
            <person name="Haridas S."/>
            <person name="Albert R."/>
            <person name="Binder M."/>
            <person name="Bloem J."/>
            <person name="Labutti K."/>
            <person name="Salamov A."/>
            <person name="Andreopoulos B."/>
            <person name="Baker S.E."/>
            <person name="Barry K."/>
            <person name="Bills G."/>
            <person name="Bluhm B.H."/>
            <person name="Cannon C."/>
            <person name="Castanera R."/>
            <person name="Culley D.E."/>
            <person name="Daum C."/>
            <person name="Ezra D."/>
            <person name="Gonzalez J.B."/>
            <person name="Henrissat B."/>
            <person name="Kuo A."/>
            <person name="Liang C."/>
            <person name="Lipzen A."/>
            <person name="Lutzoni F."/>
            <person name="Magnuson J."/>
            <person name="Mondo S."/>
            <person name="Nolan M."/>
            <person name="Ohm R."/>
            <person name="Pangilinan J."/>
            <person name="Park H.-J.H."/>
            <person name="Ramirez L."/>
            <person name="Alfaro M."/>
            <person name="Sun H."/>
            <person name="Tritt A."/>
            <person name="Yoshinaga Y."/>
            <person name="Zwiers L.-H.L."/>
            <person name="Turgeon B.G."/>
            <person name="Goodwin S.B."/>
            <person name="Spatafora J.W."/>
            <person name="Crous P.W."/>
            <person name="Grigoriev I.V."/>
        </authorList>
    </citation>
    <scope>NUCLEOTIDE SEQUENCE [LARGE SCALE GENOMIC DNA]</scope>
    <source>
        <strain evidence="3 4">CBS 611.86</strain>
    </source>
</reference>
<feature type="transmembrane region" description="Helical" evidence="2">
    <location>
        <begin position="98"/>
        <end position="120"/>
    </location>
</feature>
<proteinExistence type="predicted"/>
<keyword evidence="4" id="KW-1185">Reference proteome</keyword>
<dbReference type="AlphaFoldDB" id="A0A7C8I4A8"/>
<feature type="transmembrane region" description="Helical" evidence="2">
    <location>
        <begin position="162"/>
        <end position="181"/>
    </location>
</feature>
<feature type="region of interest" description="Disordered" evidence="1">
    <location>
        <begin position="1"/>
        <end position="28"/>
    </location>
</feature>
<evidence type="ECO:0000256" key="2">
    <source>
        <dbReference type="SAM" id="Phobius"/>
    </source>
</evidence>
<keyword evidence="2" id="KW-0472">Membrane</keyword>
<organism evidence="3 4">
    <name type="scientific">Massariosphaeria phaeospora</name>
    <dbReference type="NCBI Taxonomy" id="100035"/>
    <lineage>
        <taxon>Eukaryota</taxon>
        <taxon>Fungi</taxon>
        <taxon>Dikarya</taxon>
        <taxon>Ascomycota</taxon>
        <taxon>Pezizomycotina</taxon>
        <taxon>Dothideomycetes</taxon>
        <taxon>Pleosporomycetidae</taxon>
        <taxon>Pleosporales</taxon>
        <taxon>Pleosporales incertae sedis</taxon>
        <taxon>Massariosphaeria</taxon>
    </lineage>
</organism>
<sequence>MATPLEVADPGPGSESAPISSQDRHPTTPSHVAPIFHAFPHGSSSRLPRLPRIFVAFVIHMLAFSVIPLFVHGAVLLINDTQDILSRRARSRFSTTSYATIISGIVLVAVWHAVLGWLYWKRDANLLAAQEEIGNAEVEVRGKENAKLASKERSLLWMLRRWSVPLYLGAMIVLWGLRVALRLGKPVLMVGKGNAEEMGTR</sequence>
<protein>
    <submittedName>
        <fullName evidence="3">Uncharacterized protein</fullName>
    </submittedName>
</protein>
<keyword evidence="2" id="KW-1133">Transmembrane helix</keyword>
<evidence type="ECO:0000313" key="4">
    <source>
        <dbReference type="Proteomes" id="UP000481861"/>
    </source>
</evidence>